<evidence type="ECO:0000256" key="4">
    <source>
        <dbReference type="ARBA" id="ARBA00022884"/>
    </source>
</evidence>
<dbReference type="OrthoDB" id="24360at2"/>
<dbReference type="RefSeq" id="WP_087145856.1">
    <property type="nucleotide sequence ID" value="NZ_FUKJ01000045.1"/>
</dbReference>
<evidence type="ECO:0000256" key="3">
    <source>
        <dbReference type="ARBA" id="ARBA00016113"/>
    </source>
</evidence>
<evidence type="ECO:0000313" key="9">
    <source>
        <dbReference type="EMBL" id="SJM89916.1"/>
    </source>
</evidence>
<dbReference type="InterPro" id="IPR005537">
    <property type="entry name" value="RAMP_III_fam"/>
</dbReference>
<accession>A0A1R4H134</accession>
<dbReference type="InterPro" id="IPR010173">
    <property type="entry name" value="CRISPR-assoc_Csm5"/>
</dbReference>
<keyword evidence="4" id="KW-0694">RNA-binding</keyword>
<gene>
    <name evidence="9" type="ORF">CRENPOLYSF2_1390023</name>
</gene>
<proteinExistence type="inferred from homology"/>
<evidence type="ECO:0000256" key="5">
    <source>
        <dbReference type="ARBA" id="ARBA00023118"/>
    </source>
</evidence>
<reference evidence="10" key="1">
    <citation type="submission" date="2017-02" db="EMBL/GenBank/DDBJ databases">
        <authorList>
            <person name="Daims H."/>
        </authorList>
    </citation>
    <scope>NUCLEOTIDE SEQUENCE [LARGE SCALE GENOMIC DNA]</scope>
</reference>
<comment type="similarity">
    <text evidence="2">Belongs to the CRISPR-associated Csm5 family.</text>
</comment>
<dbReference type="GO" id="GO:0003723">
    <property type="term" value="F:RNA binding"/>
    <property type="evidence" value="ECO:0007669"/>
    <property type="project" value="UniProtKB-KW"/>
</dbReference>
<protein>
    <recommendedName>
        <fullName evidence="3">CRISPR system Cms protein Csm5</fullName>
    </recommendedName>
    <alternativeName>
        <fullName evidence="6">CRISPR type III A-associated protein Csm5</fullName>
    </alternativeName>
</protein>
<dbReference type="EMBL" id="FUKJ01000045">
    <property type="protein sequence ID" value="SJM89916.1"/>
    <property type="molecule type" value="Genomic_DNA"/>
</dbReference>
<feature type="coiled-coil region" evidence="7">
    <location>
        <begin position="434"/>
        <end position="477"/>
    </location>
</feature>
<comment type="function">
    <text evidence="1">This subunit might be involved in maturation of a crRNA intermediate to its mature form.</text>
</comment>
<dbReference type="Proteomes" id="UP000195442">
    <property type="component" value="Unassembled WGS sequence"/>
</dbReference>
<evidence type="ECO:0000256" key="7">
    <source>
        <dbReference type="SAM" id="Coils"/>
    </source>
</evidence>
<evidence type="ECO:0000313" key="10">
    <source>
        <dbReference type="Proteomes" id="UP000195442"/>
    </source>
</evidence>
<dbReference type="AlphaFoldDB" id="A0A1R4H134"/>
<evidence type="ECO:0000259" key="8">
    <source>
        <dbReference type="Pfam" id="PF03787"/>
    </source>
</evidence>
<keyword evidence="7" id="KW-0175">Coiled coil</keyword>
<organism evidence="9 10">
    <name type="scientific">Crenothrix polyspora</name>
    <dbReference type="NCBI Taxonomy" id="360316"/>
    <lineage>
        <taxon>Bacteria</taxon>
        <taxon>Pseudomonadati</taxon>
        <taxon>Pseudomonadota</taxon>
        <taxon>Gammaproteobacteria</taxon>
        <taxon>Methylococcales</taxon>
        <taxon>Crenotrichaceae</taxon>
        <taxon>Crenothrix</taxon>
    </lineage>
</organism>
<dbReference type="PANTHER" id="PTHR38007:SF1">
    <property type="entry name" value="CRISPR SYSTEM CMS PROTEIN CSM5"/>
    <property type="match status" value="1"/>
</dbReference>
<dbReference type="PANTHER" id="PTHR38007">
    <property type="entry name" value="CRISPR SYSTEM CMS PROTEIN CSM5"/>
    <property type="match status" value="1"/>
</dbReference>
<sequence length="555" mass="62599">MIKPFMKTTRCTISTLSPVHIGCGEDYYPTNYVIDDGLLHHFSEEGLLAALSSAEKNALAKIAEEQNDRNDSGIKKLQEFIHGKKDKLQFYATHSVPLSKELENFYLSRIGKTSQREGNGRNVNNQLAIARHAFNPYNQTPYFAGSSIKGAIRTALLNALNDGDPLPIRLEESRDAPRGEGDKLQKQVLGYQAISDNPEKGIKGDPLRLLKISDASYSHTDNLNSAEIRFAVNRKNKATDKKSMAETKGLYQLLECLPTNRSRALTFDVDFFADKELAYRWTDRDIIKSCNDFFLPQLEKELEMLQQLKYVNVGWANGLEKLLLNELGEALKNQHAFLLRIGQHGGAESNTLNGVRHIKIMQGKDAEGKNNPPKYLPKTTTIWLAANHKDQQHDLLPFGWVIVEIDDFVLDKTHAFLKAQAAPDYARQATLQALAKQRAEFLAQEQQKQAQKEQQAVEVAEQQRREQQAQTEKAAQLASMTEPQKAVFELKQQCDLAKTKIPEPNGTLRQLMTQTINQASDWNNTDKQALLTIGNELCTFWGKPKKLKDQLKTLA</sequence>
<name>A0A1R4H134_9GAMM</name>
<feature type="domain" description="CRISPR type III-associated protein" evidence="8">
    <location>
        <begin position="12"/>
        <end position="314"/>
    </location>
</feature>
<evidence type="ECO:0000256" key="2">
    <source>
        <dbReference type="ARBA" id="ARBA00006680"/>
    </source>
</evidence>
<evidence type="ECO:0000256" key="1">
    <source>
        <dbReference type="ARBA" id="ARBA00003088"/>
    </source>
</evidence>
<dbReference type="NCBIfam" id="TIGR01899">
    <property type="entry name" value="cas_TM1807_csm5"/>
    <property type="match status" value="1"/>
</dbReference>
<keyword evidence="5" id="KW-0051">Antiviral defense</keyword>
<keyword evidence="10" id="KW-1185">Reference proteome</keyword>
<dbReference type="Pfam" id="PF03787">
    <property type="entry name" value="RAMPs"/>
    <property type="match status" value="1"/>
</dbReference>
<dbReference type="GO" id="GO:0051607">
    <property type="term" value="P:defense response to virus"/>
    <property type="evidence" value="ECO:0007669"/>
    <property type="project" value="UniProtKB-KW"/>
</dbReference>
<evidence type="ECO:0000256" key="6">
    <source>
        <dbReference type="ARBA" id="ARBA00031720"/>
    </source>
</evidence>